<keyword evidence="5" id="KW-1185">Reference proteome</keyword>
<comment type="function">
    <text evidence="2">Involved in regulation of actin and microtubule organization. Part of a WAVE complex that activates the Arp2/3 complex.</text>
</comment>
<dbReference type="AlphaFoldDB" id="A0AAN7R4G3"/>
<dbReference type="Gene3D" id="6.10.140.1620">
    <property type="match status" value="1"/>
</dbReference>
<protein>
    <submittedName>
        <fullName evidence="4">Uncharacterized protein</fullName>
    </submittedName>
</protein>
<feature type="region of interest" description="Disordered" evidence="3">
    <location>
        <begin position="183"/>
        <end position="294"/>
    </location>
</feature>
<dbReference type="PANTHER" id="PTHR10460">
    <property type="entry name" value="ABL INTERACTOR FAMILY MEMBER"/>
    <property type="match status" value="1"/>
</dbReference>
<gene>
    <name evidence="4" type="ORF">SAY86_022439</name>
</gene>
<sequence>MTASSFPISHEASNYDEVSIQQSLMFSDGLKDLKNLGAQLHSAADYFELSYNNDDQNQIVVDTLKDYAVKALVNTVDHLGSVTYKVDDLLDENVDEISRTELQVSCIEQRIRTCLQYIDHGGRSQQSLVMKTPKFHKRYILPGGETMCGLDGTKLKNQGSFIDDVDHLYQFKNAVKATIKATPPPVRKGRVGPFHHPQRSATFSFTSTMPKKDLDKRAVSPHRFPLLRSGSFTNRSVTPKSSRPTTPSTRGPTTPNLSLAGRRYPSETKKSASMLFRAEGGNGKDGEHHPSKSKRLLKALLSGRKSKKDETLDTYLDEY</sequence>
<dbReference type="Proteomes" id="UP001346149">
    <property type="component" value="Unassembled WGS sequence"/>
</dbReference>
<evidence type="ECO:0000256" key="3">
    <source>
        <dbReference type="SAM" id="MobiDB-lite"/>
    </source>
</evidence>
<evidence type="ECO:0000313" key="5">
    <source>
        <dbReference type="Proteomes" id="UP001346149"/>
    </source>
</evidence>
<dbReference type="PANTHER" id="PTHR10460:SF10">
    <property type="entry name" value="PROTEIN ABIL3"/>
    <property type="match status" value="1"/>
</dbReference>
<dbReference type="EMBL" id="JAXQNO010000008">
    <property type="protein sequence ID" value="KAK4792004.1"/>
    <property type="molecule type" value="Genomic_DNA"/>
</dbReference>
<name>A0AAN7R4G3_TRANT</name>
<evidence type="ECO:0000256" key="2">
    <source>
        <dbReference type="ARBA" id="ARBA00025223"/>
    </source>
</evidence>
<proteinExistence type="inferred from homology"/>
<comment type="similarity">
    <text evidence="1">Belongs to the ABI family.</text>
</comment>
<evidence type="ECO:0000313" key="4">
    <source>
        <dbReference type="EMBL" id="KAK4792004.1"/>
    </source>
</evidence>
<feature type="compositionally biased region" description="Polar residues" evidence="3">
    <location>
        <begin position="199"/>
        <end position="209"/>
    </location>
</feature>
<dbReference type="InterPro" id="IPR028457">
    <property type="entry name" value="ABI"/>
</dbReference>
<comment type="caution">
    <text evidence="4">The sequence shown here is derived from an EMBL/GenBank/DDBJ whole genome shotgun (WGS) entry which is preliminary data.</text>
</comment>
<reference evidence="4 5" key="1">
    <citation type="journal article" date="2023" name="Hortic Res">
        <title>Pangenome of water caltrop reveals structural variations and asymmetric subgenome divergence after allopolyploidization.</title>
        <authorList>
            <person name="Zhang X."/>
            <person name="Chen Y."/>
            <person name="Wang L."/>
            <person name="Yuan Y."/>
            <person name="Fang M."/>
            <person name="Shi L."/>
            <person name="Lu R."/>
            <person name="Comes H.P."/>
            <person name="Ma Y."/>
            <person name="Chen Y."/>
            <person name="Huang G."/>
            <person name="Zhou Y."/>
            <person name="Zheng Z."/>
            <person name="Qiu Y."/>
        </authorList>
    </citation>
    <scope>NUCLEOTIDE SEQUENCE [LARGE SCALE GENOMIC DNA]</scope>
    <source>
        <strain evidence="4">F231</strain>
    </source>
</reference>
<feature type="compositionally biased region" description="Low complexity" evidence="3">
    <location>
        <begin position="235"/>
        <end position="255"/>
    </location>
</feature>
<accession>A0AAN7R4G3</accession>
<organism evidence="4 5">
    <name type="scientific">Trapa natans</name>
    <name type="common">Water chestnut</name>
    <dbReference type="NCBI Taxonomy" id="22666"/>
    <lineage>
        <taxon>Eukaryota</taxon>
        <taxon>Viridiplantae</taxon>
        <taxon>Streptophyta</taxon>
        <taxon>Embryophyta</taxon>
        <taxon>Tracheophyta</taxon>
        <taxon>Spermatophyta</taxon>
        <taxon>Magnoliopsida</taxon>
        <taxon>eudicotyledons</taxon>
        <taxon>Gunneridae</taxon>
        <taxon>Pentapetalae</taxon>
        <taxon>rosids</taxon>
        <taxon>malvids</taxon>
        <taxon>Myrtales</taxon>
        <taxon>Lythraceae</taxon>
        <taxon>Trapa</taxon>
    </lineage>
</organism>
<evidence type="ECO:0000256" key="1">
    <source>
        <dbReference type="ARBA" id="ARBA00010020"/>
    </source>
</evidence>